<dbReference type="OMA" id="VTDCGKN"/>
<proteinExistence type="predicted"/>
<reference evidence="1 2" key="1">
    <citation type="journal article" date="2017" name="Mol. Plant">
        <title>The Genome of Medicinal Plant Macleaya cordata Provides New Insights into Benzylisoquinoline Alkaloids Metabolism.</title>
        <authorList>
            <person name="Liu X."/>
            <person name="Liu Y."/>
            <person name="Huang P."/>
            <person name="Ma Y."/>
            <person name="Qing Z."/>
            <person name="Tang Q."/>
            <person name="Cao H."/>
            <person name="Cheng P."/>
            <person name="Zheng Y."/>
            <person name="Yuan Z."/>
            <person name="Zhou Y."/>
            <person name="Liu J."/>
            <person name="Tang Z."/>
            <person name="Zhuo Y."/>
            <person name="Zhang Y."/>
            <person name="Yu L."/>
            <person name="Huang J."/>
            <person name="Yang P."/>
            <person name="Peng Q."/>
            <person name="Zhang J."/>
            <person name="Jiang W."/>
            <person name="Zhang Z."/>
            <person name="Lin K."/>
            <person name="Ro D.K."/>
            <person name="Chen X."/>
            <person name="Xiong X."/>
            <person name="Shang Y."/>
            <person name="Huang S."/>
            <person name="Zeng J."/>
        </authorList>
    </citation>
    <scope>NUCLEOTIDE SEQUENCE [LARGE SCALE GENOMIC DNA]</scope>
    <source>
        <strain evidence="2">cv. BLH2017</strain>
        <tissue evidence="1">Root</tissue>
    </source>
</reference>
<name>A0A200PT01_MACCD</name>
<dbReference type="STRING" id="56857.A0A200PT01"/>
<comment type="caution">
    <text evidence="1">The sequence shown here is derived from an EMBL/GenBank/DDBJ whole genome shotgun (WGS) entry which is preliminary data.</text>
</comment>
<evidence type="ECO:0000313" key="1">
    <source>
        <dbReference type="EMBL" id="OVA01349.1"/>
    </source>
</evidence>
<evidence type="ECO:0000313" key="2">
    <source>
        <dbReference type="Proteomes" id="UP000195402"/>
    </source>
</evidence>
<dbReference type="PANTHER" id="PTHR32254:SF3">
    <property type="entry name" value="EXPRESSED PROTEIN-RELATED"/>
    <property type="match status" value="1"/>
</dbReference>
<dbReference type="OrthoDB" id="1898954at2759"/>
<dbReference type="EMBL" id="MVGT01004128">
    <property type="protein sequence ID" value="OVA01349.1"/>
    <property type="molecule type" value="Genomic_DNA"/>
</dbReference>
<dbReference type="Proteomes" id="UP000195402">
    <property type="component" value="Unassembled WGS sequence"/>
</dbReference>
<dbReference type="Pfam" id="PF06364">
    <property type="entry name" value="DUF1068"/>
    <property type="match status" value="1"/>
</dbReference>
<organism evidence="1 2">
    <name type="scientific">Macleaya cordata</name>
    <name type="common">Five-seeded plume-poppy</name>
    <name type="synonym">Bocconia cordata</name>
    <dbReference type="NCBI Taxonomy" id="56857"/>
    <lineage>
        <taxon>Eukaryota</taxon>
        <taxon>Viridiplantae</taxon>
        <taxon>Streptophyta</taxon>
        <taxon>Embryophyta</taxon>
        <taxon>Tracheophyta</taxon>
        <taxon>Spermatophyta</taxon>
        <taxon>Magnoliopsida</taxon>
        <taxon>Ranunculales</taxon>
        <taxon>Papaveraceae</taxon>
        <taxon>Papaveroideae</taxon>
        <taxon>Macleaya</taxon>
    </lineage>
</organism>
<dbReference type="PANTHER" id="PTHR32254">
    <property type="entry name" value="EXPRESSED PROTEIN"/>
    <property type="match status" value="1"/>
</dbReference>
<evidence type="ECO:0008006" key="3">
    <source>
        <dbReference type="Google" id="ProtNLM"/>
    </source>
</evidence>
<dbReference type="FunCoup" id="A0A200PT01">
    <property type="interactions" value="1687"/>
</dbReference>
<dbReference type="AlphaFoldDB" id="A0A200PT01"/>
<protein>
    <recommendedName>
        <fullName evidence="3">DUF1068 domain-containing protein</fullName>
    </recommendedName>
</protein>
<dbReference type="InParanoid" id="A0A200PT01"/>
<gene>
    <name evidence="1" type="ORF">BVC80_1797g36</name>
</gene>
<accession>A0A200PT01</accession>
<keyword evidence="2" id="KW-1185">Reference proteome</keyword>
<dbReference type="InterPro" id="IPR010471">
    <property type="entry name" value="DUF1068"/>
</dbReference>
<sequence>MSSGSRRSGTCLRCCLVIFAVASALYVSGPALYWRFKKGIRLGDNAPSCSPCVCDCPPPLSLMTIAPGLVNLSVTDCGKNDPELNKEMEKQFVDLLTEELKLQEAVSEEHIHHMNITYGEARRVASQYQREAEKCNAATQICEEARERSEAMLIKERKVTSLWERRARKLGWEGE</sequence>